<proteinExistence type="predicted"/>
<dbReference type="EMBL" id="JAGTTL010000019">
    <property type="protein sequence ID" value="KAK6307859.1"/>
    <property type="molecule type" value="Genomic_DNA"/>
</dbReference>
<gene>
    <name evidence="1" type="ORF">J4Q44_G00211300</name>
</gene>
<sequence length="99" mass="11669">ARLGSAWCRTREKQISKRLTFLTDWGEHCRLFSLLRHPPLAKRTALKHFLKCFMRLENSGKDFRPFLHTRLLPLSGAQCCRSTNHRSWHPTLHTPAPHR</sequence>
<reference evidence="1 2" key="1">
    <citation type="submission" date="2021-04" db="EMBL/GenBank/DDBJ databases">
        <authorList>
            <person name="De Guttry C."/>
            <person name="Zahm M."/>
            <person name="Klopp C."/>
            <person name="Cabau C."/>
            <person name="Louis A."/>
            <person name="Berthelot C."/>
            <person name="Parey E."/>
            <person name="Roest Crollius H."/>
            <person name="Montfort J."/>
            <person name="Robinson-Rechavi M."/>
            <person name="Bucao C."/>
            <person name="Bouchez O."/>
            <person name="Gislard M."/>
            <person name="Lluch J."/>
            <person name="Milhes M."/>
            <person name="Lampietro C."/>
            <person name="Lopez Roques C."/>
            <person name="Donnadieu C."/>
            <person name="Braasch I."/>
            <person name="Desvignes T."/>
            <person name="Postlethwait J."/>
            <person name="Bobe J."/>
            <person name="Wedekind C."/>
            <person name="Guiguen Y."/>
        </authorList>
    </citation>
    <scope>NUCLEOTIDE SEQUENCE [LARGE SCALE GENOMIC DNA]</scope>
    <source>
        <strain evidence="1">Cs_M1</strain>
        <tissue evidence="1">Blood</tissue>
    </source>
</reference>
<comment type="caution">
    <text evidence="1">The sequence shown here is derived from an EMBL/GenBank/DDBJ whole genome shotgun (WGS) entry which is preliminary data.</text>
</comment>
<evidence type="ECO:0000313" key="2">
    <source>
        <dbReference type="Proteomes" id="UP001356427"/>
    </source>
</evidence>
<accession>A0AAN8LED8</accession>
<organism evidence="1 2">
    <name type="scientific">Coregonus suidteri</name>
    <dbReference type="NCBI Taxonomy" id="861788"/>
    <lineage>
        <taxon>Eukaryota</taxon>
        <taxon>Metazoa</taxon>
        <taxon>Chordata</taxon>
        <taxon>Craniata</taxon>
        <taxon>Vertebrata</taxon>
        <taxon>Euteleostomi</taxon>
        <taxon>Actinopterygii</taxon>
        <taxon>Neopterygii</taxon>
        <taxon>Teleostei</taxon>
        <taxon>Protacanthopterygii</taxon>
        <taxon>Salmoniformes</taxon>
        <taxon>Salmonidae</taxon>
        <taxon>Coregoninae</taxon>
        <taxon>Coregonus</taxon>
    </lineage>
</organism>
<feature type="non-terminal residue" evidence="1">
    <location>
        <position position="1"/>
    </location>
</feature>
<name>A0AAN8LED8_9TELE</name>
<dbReference type="Proteomes" id="UP001356427">
    <property type="component" value="Unassembled WGS sequence"/>
</dbReference>
<dbReference type="AlphaFoldDB" id="A0AAN8LED8"/>
<evidence type="ECO:0000313" key="1">
    <source>
        <dbReference type="EMBL" id="KAK6307859.1"/>
    </source>
</evidence>
<keyword evidence="2" id="KW-1185">Reference proteome</keyword>
<protein>
    <submittedName>
        <fullName evidence="1">Uncharacterized protein</fullName>
    </submittedName>
</protein>